<sequence>MTRILGIDFAPIYLPLKRRLQTLAVLMACTWMVYDKDTFNKGKFEFELKTNWPQIK</sequence>
<accession>A0A443S1D9</accession>
<comment type="caution">
    <text evidence="1">The sequence shown here is derived from an EMBL/GenBank/DDBJ whole genome shotgun (WGS) entry which is preliminary data.</text>
</comment>
<dbReference type="EMBL" id="NCKV01012712">
    <property type="protein sequence ID" value="RWS21340.1"/>
    <property type="molecule type" value="Genomic_DNA"/>
</dbReference>
<gene>
    <name evidence="1" type="ORF">B4U80_06584</name>
</gene>
<keyword evidence="2" id="KW-1185">Reference proteome</keyword>
<organism evidence="1 2">
    <name type="scientific">Leptotrombidium deliense</name>
    <dbReference type="NCBI Taxonomy" id="299467"/>
    <lineage>
        <taxon>Eukaryota</taxon>
        <taxon>Metazoa</taxon>
        <taxon>Ecdysozoa</taxon>
        <taxon>Arthropoda</taxon>
        <taxon>Chelicerata</taxon>
        <taxon>Arachnida</taxon>
        <taxon>Acari</taxon>
        <taxon>Acariformes</taxon>
        <taxon>Trombidiformes</taxon>
        <taxon>Prostigmata</taxon>
        <taxon>Anystina</taxon>
        <taxon>Parasitengona</taxon>
        <taxon>Trombiculoidea</taxon>
        <taxon>Trombiculidae</taxon>
        <taxon>Leptotrombidium</taxon>
    </lineage>
</organism>
<dbReference type="AlphaFoldDB" id="A0A443S1D9"/>
<evidence type="ECO:0000313" key="1">
    <source>
        <dbReference type="EMBL" id="RWS21340.1"/>
    </source>
</evidence>
<reference evidence="1 2" key="1">
    <citation type="journal article" date="2018" name="Gigascience">
        <title>Genomes of trombidid mites reveal novel predicted allergens and laterally-transferred genes associated with secondary metabolism.</title>
        <authorList>
            <person name="Dong X."/>
            <person name="Chaisiri K."/>
            <person name="Xia D."/>
            <person name="Armstrong S.D."/>
            <person name="Fang Y."/>
            <person name="Donnelly M.J."/>
            <person name="Kadowaki T."/>
            <person name="McGarry J.W."/>
            <person name="Darby A.C."/>
            <person name="Makepeace B.L."/>
        </authorList>
    </citation>
    <scope>NUCLEOTIDE SEQUENCE [LARGE SCALE GENOMIC DNA]</scope>
    <source>
        <strain evidence="1">UoL-UT</strain>
    </source>
</reference>
<proteinExistence type="predicted"/>
<evidence type="ECO:0000313" key="2">
    <source>
        <dbReference type="Proteomes" id="UP000288716"/>
    </source>
</evidence>
<protein>
    <submittedName>
        <fullName evidence="1">Uncharacterized protein</fullName>
    </submittedName>
</protein>
<name>A0A443S1D9_9ACAR</name>
<dbReference type="VEuPathDB" id="VectorBase:LDEU010699"/>
<dbReference type="Proteomes" id="UP000288716">
    <property type="component" value="Unassembled WGS sequence"/>
</dbReference>